<proteinExistence type="predicted"/>
<reference evidence="1 2" key="1">
    <citation type="submission" date="2023-01" db="EMBL/GenBank/DDBJ databases">
        <title>Analysis of 21 Apiospora genomes using comparative genomics revels a genus with tremendous synthesis potential of carbohydrate active enzymes and secondary metabolites.</title>
        <authorList>
            <person name="Sorensen T."/>
        </authorList>
    </citation>
    <scope>NUCLEOTIDE SEQUENCE [LARGE SCALE GENOMIC DNA]</scope>
    <source>
        <strain evidence="1 2">CBS 83171</strain>
    </source>
</reference>
<protein>
    <submittedName>
        <fullName evidence="1">Uncharacterized protein</fullName>
    </submittedName>
</protein>
<keyword evidence="2" id="KW-1185">Reference proteome</keyword>
<evidence type="ECO:0000313" key="1">
    <source>
        <dbReference type="EMBL" id="KAK8071577.1"/>
    </source>
</evidence>
<gene>
    <name evidence="1" type="ORF">PG996_004925</name>
</gene>
<dbReference type="EMBL" id="JAQQWM010000003">
    <property type="protein sequence ID" value="KAK8071577.1"/>
    <property type="molecule type" value="Genomic_DNA"/>
</dbReference>
<dbReference type="Proteomes" id="UP001446871">
    <property type="component" value="Unassembled WGS sequence"/>
</dbReference>
<sequence>MRQAKQNAAAAADEDLRHRIEAAQDQVQLRALHGFLRCPDARFNGLCTDEDYLSMYEPVPEREYLRRDFMTVNHWHSGAAPELVRRWRNASARSFVGEGKEDGFQQSGSADEMMQLGVNAVYDVAFRRPGLEGILAQFFEKPFYKLVPELLSGRAIKTLLNLADDESLCSQWARCQVNI</sequence>
<comment type="caution">
    <text evidence="1">The sequence shown here is derived from an EMBL/GenBank/DDBJ whole genome shotgun (WGS) entry which is preliminary data.</text>
</comment>
<evidence type="ECO:0000313" key="2">
    <source>
        <dbReference type="Proteomes" id="UP001446871"/>
    </source>
</evidence>
<name>A0ABR1VKB4_9PEZI</name>
<accession>A0ABR1VKB4</accession>
<organism evidence="1 2">
    <name type="scientific">Apiospora saccharicola</name>
    <dbReference type="NCBI Taxonomy" id="335842"/>
    <lineage>
        <taxon>Eukaryota</taxon>
        <taxon>Fungi</taxon>
        <taxon>Dikarya</taxon>
        <taxon>Ascomycota</taxon>
        <taxon>Pezizomycotina</taxon>
        <taxon>Sordariomycetes</taxon>
        <taxon>Xylariomycetidae</taxon>
        <taxon>Amphisphaeriales</taxon>
        <taxon>Apiosporaceae</taxon>
        <taxon>Apiospora</taxon>
    </lineage>
</organism>